<organism evidence="2 3">
    <name type="scientific">Aspergillus lucknowensis</name>
    <dbReference type="NCBI Taxonomy" id="176173"/>
    <lineage>
        <taxon>Eukaryota</taxon>
        <taxon>Fungi</taxon>
        <taxon>Dikarya</taxon>
        <taxon>Ascomycota</taxon>
        <taxon>Pezizomycotina</taxon>
        <taxon>Eurotiomycetes</taxon>
        <taxon>Eurotiomycetidae</taxon>
        <taxon>Eurotiales</taxon>
        <taxon>Aspergillaceae</taxon>
        <taxon>Aspergillus</taxon>
        <taxon>Aspergillus subgen. Nidulantes</taxon>
    </lineage>
</organism>
<evidence type="ECO:0000313" key="3">
    <source>
        <dbReference type="Proteomes" id="UP001610432"/>
    </source>
</evidence>
<feature type="region of interest" description="Disordered" evidence="1">
    <location>
        <begin position="75"/>
        <end position="105"/>
    </location>
</feature>
<dbReference type="Proteomes" id="UP001610432">
    <property type="component" value="Unassembled WGS sequence"/>
</dbReference>
<dbReference type="EMBL" id="JBFXLQ010000010">
    <property type="protein sequence ID" value="KAL2869328.1"/>
    <property type="molecule type" value="Genomic_DNA"/>
</dbReference>
<keyword evidence="3" id="KW-1185">Reference proteome</keyword>
<comment type="caution">
    <text evidence="2">The sequence shown here is derived from an EMBL/GenBank/DDBJ whole genome shotgun (WGS) entry which is preliminary data.</text>
</comment>
<accession>A0ABR4LXQ5</accession>
<reference evidence="2 3" key="1">
    <citation type="submission" date="2024-07" db="EMBL/GenBank/DDBJ databases">
        <title>Section-level genome sequencing and comparative genomics of Aspergillus sections Usti and Cavernicolus.</title>
        <authorList>
            <consortium name="Lawrence Berkeley National Laboratory"/>
            <person name="Nybo J.L."/>
            <person name="Vesth T.C."/>
            <person name="Theobald S."/>
            <person name="Frisvad J.C."/>
            <person name="Larsen T.O."/>
            <person name="Kjaerboelling I."/>
            <person name="Rothschild-Mancinelli K."/>
            <person name="Lyhne E.K."/>
            <person name="Kogle M.E."/>
            <person name="Barry K."/>
            <person name="Clum A."/>
            <person name="Na H."/>
            <person name="Ledsgaard L."/>
            <person name="Lin J."/>
            <person name="Lipzen A."/>
            <person name="Kuo A."/>
            <person name="Riley R."/>
            <person name="Mondo S."/>
            <person name="Labutti K."/>
            <person name="Haridas S."/>
            <person name="Pangalinan J."/>
            <person name="Salamov A.A."/>
            <person name="Simmons B.A."/>
            <person name="Magnuson J.K."/>
            <person name="Chen J."/>
            <person name="Drula E."/>
            <person name="Henrissat B."/>
            <person name="Wiebenga A."/>
            <person name="Lubbers R.J."/>
            <person name="Gomes A.C."/>
            <person name="Macurrencykelacurrency M.R."/>
            <person name="Stajich J."/>
            <person name="Grigoriev I.V."/>
            <person name="Mortensen U.H."/>
            <person name="De Vries R.P."/>
            <person name="Baker S.E."/>
            <person name="Andersen M.R."/>
        </authorList>
    </citation>
    <scope>NUCLEOTIDE SEQUENCE [LARGE SCALE GENOMIC DNA]</scope>
    <source>
        <strain evidence="2 3">CBS 449.75</strain>
    </source>
</reference>
<evidence type="ECO:0000256" key="1">
    <source>
        <dbReference type="SAM" id="MobiDB-lite"/>
    </source>
</evidence>
<gene>
    <name evidence="2" type="ORF">BJX67DRAFT_348134</name>
</gene>
<dbReference type="RefSeq" id="XP_070888307.1">
    <property type="nucleotide sequence ID" value="XM_071028624.1"/>
</dbReference>
<protein>
    <submittedName>
        <fullName evidence="2">Uncharacterized protein</fullName>
    </submittedName>
</protein>
<dbReference type="GeneID" id="98143696"/>
<name>A0ABR4LXQ5_9EURO</name>
<sequence>MVTSDMRDRHQRGSHEIKPWKPTKQSEARFFSGAICAIFGPWNSFGELFIAGLRRTPALHVLSWTTKGKLPSLSVPRFPRKHGSRSLNLEFPGKSQGSATTDILVETPSPPRFAVLIRPRNEDLCE</sequence>
<evidence type="ECO:0000313" key="2">
    <source>
        <dbReference type="EMBL" id="KAL2869328.1"/>
    </source>
</evidence>
<feature type="region of interest" description="Disordered" evidence="1">
    <location>
        <begin position="1"/>
        <end position="22"/>
    </location>
</feature>
<proteinExistence type="predicted"/>